<sequence>MDYACQRLMLPPNFHSLWPPFGAMSLDNGGGLTILNNRGYIMDYACQRLMLPHDHASNEDHNVSINVKPIPKLLSLEWQDQGCSDAGKESFGYLNGPGSSTGYDFPQQTLCVRVGHSLGQVCRFGHSLGQVVRLGRGLVKYLDLVSVWSST</sequence>
<gene>
    <name evidence="1" type="ORF">LLUT_LOCUS21057</name>
</gene>
<proteinExistence type="predicted"/>
<evidence type="ECO:0000313" key="2">
    <source>
        <dbReference type="Proteomes" id="UP001497480"/>
    </source>
</evidence>
<dbReference type="EMBL" id="CAXHTB010000014">
    <property type="protein sequence ID" value="CAL0319997.1"/>
    <property type="molecule type" value="Genomic_DNA"/>
</dbReference>
<accession>A0AAV1XFS6</accession>
<reference evidence="1 2" key="1">
    <citation type="submission" date="2024-03" db="EMBL/GenBank/DDBJ databases">
        <authorList>
            <person name="Martinez-Hernandez J."/>
        </authorList>
    </citation>
    <scope>NUCLEOTIDE SEQUENCE [LARGE SCALE GENOMIC DNA]</scope>
</reference>
<dbReference type="AlphaFoldDB" id="A0AAV1XFS6"/>
<dbReference type="Proteomes" id="UP001497480">
    <property type="component" value="Unassembled WGS sequence"/>
</dbReference>
<organism evidence="1 2">
    <name type="scientific">Lupinus luteus</name>
    <name type="common">European yellow lupine</name>
    <dbReference type="NCBI Taxonomy" id="3873"/>
    <lineage>
        <taxon>Eukaryota</taxon>
        <taxon>Viridiplantae</taxon>
        <taxon>Streptophyta</taxon>
        <taxon>Embryophyta</taxon>
        <taxon>Tracheophyta</taxon>
        <taxon>Spermatophyta</taxon>
        <taxon>Magnoliopsida</taxon>
        <taxon>eudicotyledons</taxon>
        <taxon>Gunneridae</taxon>
        <taxon>Pentapetalae</taxon>
        <taxon>rosids</taxon>
        <taxon>fabids</taxon>
        <taxon>Fabales</taxon>
        <taxon>Fabaceae</taxon>
        <taxon>Papilionoideae</taxon>
        <taxon>50 kb inversion clade</taxon>
        <taxon>genistoids sensu lato</taxon>
        <taxon>core genistoids</taxon>
        <taxon>Genisteae</taxon>
        <taxon>Lupinus</taxon>
    </lineage>
</organism>
<evidence type="ECO:0000313" key="1">
    <source>
        <dbReference type="EMBL" id="CAL0319997.1"/>
    </source>
</evidence>
<protein>
    <submittedName>
        <fullName evidence="1">Uncharacterized protein</fullName>
    </submittedName>
</protein>
<comment type="caution">
    <text evidence="1">The sequence shown here is derived from an EMBL/GenBank/DDBJ whole genome shotgun (WGS) entry which is preliminary data.</text>
</comment>
<name>A0AAV1XFS6_LUPLU</name>
<keyword evidence="2" id="KW-1185">Reference proteome</keyword>